<reference evidence="8 9" key="1">
    <citation type="submission" date="2022-01" db="EMBL/GenBank/DDBJ databases">
        <title>A chromosome-scale genome assembly of the false clownfish, Amphiprion ocellaris.</title>
        <authorList>
            <person name="Ryu T."/>
        </authorList>
    </citation>
    <scope>NUCLEOTIDE SEQUENCE [LARGE SCALE GENOMIC DNA]</scope>
</reference>
<feature type="region of interest" description="Disordered" evidence="6">
    <location>
        <begin position="216"/>
        <end position="243"/>
    </location>
</feature>
<dbReference type="GO" id="GO:0008270">
    <property type="term" value="F:zinc ion binding"/>
    <property type="evidence" value="ECO:0007669"/>
    <property type="project" value="UniProtKB-KW"/>
</dbReference>
<sequence length="615" mass="69923">LASCENSTCFETSSCIELFISGCFSNVETVCTLQYSAAGQSRKQNLSKLCPFHCLKCSIERMPRHCSAGGCKCRDNRETRNAGITFHKLPKGATRRKLWITNSHRADSWDPQTDFVYFCSRHFTPESFELTGCSGIKRLKEDAFPTVFDFSSAAKCKRAGTLQKQDIPMILTQFHTVSLSIDENNHFQAEEEPAVQRSVEADEETNENILEHCQESGMEQPSQQGHNSLPPEARPLSPSHYMKRLPPPPGFYLSKEHSYAQLCPLLWRRRYDQVVDCLEKALRQLHAARRRENRLRGAVLRLREKRLKHTLVVSRGGWKSKRSWTSGREKIQFKVHSDQEESETDAKSETTGLFVDRYVNQLELGCQFLPDTSSWSEVNKAYCFYCGRGEMQIDDQVACRVSNTFNDVQSTEHSDSMKIPRSVESSTCSPAQNAKDLQTVRLERPPRKYVETSDTSVTKSQVMSQNPSHQHVTPAGMSPPDTHEQSLHFLGSQQKLVVSDICKGDSEGMDLEHQLDLQQRVFWIQDSAEGPVILVPVPTEDGSQSFLKMEGVADKAQARLVPELDQSRDEICDDEHSDQYSVINSTSVEMKEDVRKKLKEHLEGFHLQLSTEFRN</sequence>
<dbReference type="GO" id="GO:0005634">
    <property type="term" value="C:nucleus"/>
    <property type="evidence" value="ECO:0007669"/>
    <property type="project" value="TreeGrafter"/>
</dbReference>
<feature type="compositionally biased region" description="Polar residues" evidence="6">
    <location>
        <begin position="217"/>
        <end position="227"/>
    </location>
</feature>
<dbReference type="PANTHER" id="PTHR47502:SF1">
    <property type="entry name" value="THAP DOMAIN-CONTAINING PROTEIN 7"/>
    <property type="match status" value="1"/>
</dbReference>
<feature type="compositionally biased region" description="Basic and acidic residues" evidence="6">
    <location>
        <begin position="441"/>
        <end position="451"/>
    </location>
</feature>
<evidence type="ECO:0000313" key="9">
    <source>
        <dbReference type="Proteomes" id="UP001501940"/>
    </source>
</evidence>
<dbReference type="SMART" id="SM00980">
    <property type="entry name" value="THAP"/>
    <property type="match status" value="1"/>
</dbReference>
<feature type="domain" description="THAP-type" evidence="7">
    <location>
        <begin position="62"/>
        <end position="148"/>
    </location>
</feature>
<accession>A0AAQ6ACT8</accession>
<keyword evidence="4 5" id="KW-0238">DNA-binding</keyword>
<keyword evidence="9" id="KW-1185">Reference proteome</keyword>
<evidence type="ECO:0000256" key="2">
    <source>
        <dbReference type="ARBA" id="ARBA00022771"/>
    </source>
</evidence>
<proteinExistence type="predicted"/>
<dbReference type="PANTHER" id="PTHR47502">
    <property type="entry name" value="THAP DOMAIN-CONTAINING PROTEIN 7"/>
    <property type="match status" value="1"/>
</dbReference>
<evidence type="ECO:0000256" key="6">
    <source>
        <dbReference type="SAM" id="MobiDB-lite"/>
    </source>
</evidence>
<keyword evidence="1" id="KW-0479">Metal-binding</keyword>
<dbReference type="GO" id="GO:0003677">
    <property type="term" value="F:DNA binding"/>
    <property type="evidence" value="ECO:0007669"/>
    <property type="project" value="UniProtKB-UniRule"/>
</dbReference>
<evidence type="ECO:0000256" key="3">
    <source>
        <dbReference type="ARBA" id="ARBA00022833"/>
    </source>
</evidence>
<dbReference type="InterPro" id="IPR006612">
    <property type="entry name" value="THAP_Znf"/>
</dbReference>
<dbReference type="PROSITE" id="PS50950">
    <property type="entry name" value="ZF_THAP"/>
    <property type="match status" value="1"/>
</dbReference>
<dbReference type="SUPFAM" id="SSF57716">
    <property type="entry name" value="Glucocorticoid receptor-like (DNA-binding domain)"/>
    <property type="match status" value="1"/>
</dbReference>
<dbReference type="Pfam" id="PF05485">
    <property type="entry name" value="THAP"/>
    <property type="match status" value="1"/>
</dbReference>
<evidence type="ECO:0000313" key="8">
    <source>
        <dbReference type="Ensembl" id="ENSAOCP00000074486.1"/>
    </source>
</evidence>
<feature type="compositionally biased region" description="Polar residues" evidence="6">
    <location>
        <begin position="423"/>
        <end position="436"/>
    </location>
</feature>
<name>A0AAQ6ACT8_AMPOC</name>
<keyword evidence="2 5" id="KW-0863">Zinc-finger</keyword>
<evidence type="ECO:0000256" key="5">
    <source>
        <dbReference type="PROSITE-ProRule" id="PRU00309"/>
    </source>
</evidence>
<reference evidence="8" key="3">
    <citation type="submission" date="2025-09" db="UniProtKB">
        <authorList>
            <consortium name="Ensembl"/>
        </authorList>
    </citation>
    <scope>IDENTIFICATION</scope>
</reference>
<feature type="compositionally biased region" description="Polar residues" evidence="6">
    <location>
        <begin position="452"/>
        <end position="471"/>
    </location>
</feature>
<dbReference type="GO" id="GO:0006355">
    <property type="term" value="P:regulation of DNA-templated transcription"/>
    <property type="evidence" value="ECO:0007669"/>
    <property type="project" value="TreeGrafter"/>
</dbReference>
<organism evidence="8 9">
    <name type="scientific">Amphiprion ocellaris</name>
    <name type="common">Clown anemonefish</name>
    <dbReference type="NCBI Taxonomy" id="80972"/>
    <lineage>
        <taxon>Eukaryota</taxon>
        <taxon>Metazoa</taxon>
        <taxon>Chordata</taxon>
        <taxon>Craniata</taxon>
        <taxon>Vertebrata</taxon>
        <taxon>Euteleostomi</taxon>
        <taxon>Actinopterygii</taxon>
        <taxon>Neopterygii</taxon>
        <taxon>Teleostei</taxon>
        <taxon>Neoteleostei</taxon>
        <taxon>Acanthomorphata</taxon>
        <taxon>Ovalentaria</taxon>
        <taxon>Pomacentridae</taxon>
        <taxon>Amphiprion</taxon>
    </lineage>
</organism>
<dbReference type="Proteomes" id="UP001501940">
    <property type="component" value="Chromosome 15"/>
</dbReference>
<dbReference type="InterPro" id="IPR026519">
    <property type="entry name" value="THAP7"/>
</dbReference>
<dbReference type="AlphaFoldDB" id="A0AAQ6ACT8"/>
<evidence type="ECO:0000256" key="4">
    <source>
        <dbReference type="ARBA" id="ARBA00023125"/>
    </source>
</evidence>
<dbReference type="GeneTree" id="ENSGT00730000111394"/>
<dbReference type="SMART" id="SM00692">
    <property type="entry name" value="DM3"/>
    <property type="match status" value="1"/>
</dbReference>
<keyword evidence="3" id="KW-0862">Zinc</keyword>
<protein>
    <recommendedName>
        <fullName evidence="7">THAP-type domain-containing protein</fullName>
    </recommendedName>
</protein>
<evidence type="ECO:0000256" key="1">
    <source>
        <dbReference type="ARBA" id="ARBA00022723"/>
    </source>
</evidence>
<evidence type="ECO:0000259" key="7">
    <source>
        <dbReference type="PROSITE" id="PS50950"/>
    </source>
</evidence>
<reference evidence="8" key="2">
    <citation type="submission" date="2025-08" db="UniProtKB">
        <authorList>
            <consortium name="Ensembl"/>
        </authorList>
    </citation>
    <scope>IDENTIFICATION</scope>
</reference>
<feature type="region of interest" description="Disordered" evidence="6">
    <location>
        <begin position="410"/>
        <end position="483"/>
    </location>
</feature>
<dbReference type="Ensembl" id="ENSAOCT00000082982.1">
    <property type="protein sequence ID" value="ENSAOCP00000074486.1"/>
    <property type="gene ID" value="ENSAOCG00000008329.2"/>
</dbReference>